<evidence type="ECO:0000256" key="3">
    <source>
        <dbReference type="ARBA" id="ARBA00022989"/>
    </source>
</evidence>
<feature type="signal peptide" evidence="6">
    <location>
        <begin position="1"/>
        <end position="20"/>
    </location>
</feature>
<dbReference type="Proteomes" id="UP000261340">
    <property type="component" value="Unplaced"/>
</dbReference>
<name>A0A3Q0T3D2_AMPCI</name>
<dbReference type="InterPro" id="IPR007110">
    <property type="entry name" value="Ig-like_dom"/>
</dbReference>
<dbReference type="InterPro" id="IPR013162">
    <property type="entry name" value="CD80_C2-set"/>
</dbReference>
<dbReference type="InterPro" id="IPR013106">
    <property type="entry name" value="Ig_V-set"/>
</dbReference>
<reference evidence="8" key="2">
    <citation type="submission" date="2025-09" db="UniProtKB">
        <authorList>
            <consortium name="Ensembl"/>
        </authorList>
    </citation>
    <scope>IDENTIFICATION</scope>
</reference>
<dbReference type="SUPFAM" id="SSF48726">
    <property type="entry name" value="Immunoglobulin"/>
    <property type="match status" value="2"/>
</dbReference>
<feature type="chain" id="PRO_5018745233" description="Ig-like domain-containing protein" evidence="6">
    <location>
        <begin position="21"/>
        <end position="277"/>
    </location>
</feature>
<evidence type="ECO:0000256" key="1">
    <source>
        <dbReference type="ARBA" id="ARBA00004167"/>
    </source>
</evidence>
<dbReference type="PANTHER" id="PTHR46484">
    <property type="entry name" value="SI:CH211-171H4.5-RELATED"/>
    <property type="match status" value="1"/>
</dbReference>
<keyword evidence="2" id="KW-0812">Transmembrane</keyword>
<keyword evidence="4" id="KW-0472">Membrane</keyword>
<dbReference type="PANTHER" id="PTHR46484:SF1">
    <property type="entry name" value="SCHWANN CELL MYELIN PROTEIN-RELATED"/>
    <property type="match status" value="1"/>
</dbReference>
<dbReference type="GO" id="GO:0016020">
    <property type="term" value="C:membrane"/>
    <property type="evidence" value="ECO:0007669"/>
    <property type="project" value="UniProtKB-SubCell"/>
</dbReference>
<keyword evidence="5" id="KW-1015">Disulfide bond</keyword>
<keyword evidence="9" id="KW-1185">Reference proteome</keyword>
<reference evidence="8" key="1">
    <citation type="submission" date="2025-08" db="UniProtKB">
        <authorList>
            <consortium name="Ensembl"/>
        </authorList>
    </citation>
    <scope>IDENTIFICATION</scope>
</reference>
<comment type="subcellular location">
    <subcellularLocation>
        <location evidence="1">Membrane</location>
        <topology evidence="1">Single-pass membrane protein</topology>
    </subcellularLocation>
</comment>
<proteinExistence type="predicted"/>
<evidence type="ECO:0000256" key="5">
    <source>
        <dbReference type="ARBA" id="ARBA00023157"/>
    </source>
</evidence>
<evidence type="ECO:0000256" key="6">
    <source>
        <dbReference type="SAM" id="SignalP"/>
    </source>
</evidence>
<evidence type="ECO:0000313" key="9">
    <source>
        <dbReference type="Proteomes" id="UP000261340"/>
    </source>
</evidence>
<dbReference type="InterPro" id="IPR013783">
    <property type="entry name" value="Ig-like_fold"/>
</dbReference>
<sequence length="277" mass="31257">TWFCWRFLLVKMVFLSRSSSWTVDVPSSVKGLLGSCVVIPCSYSYPHVKVIKFTGIWKTTKGDQVICHSIQSETLERYRSRTKLLGDIGKKSCSLMIENLQQSDGGPFYFRIELGGHNKYSFFNKKVSISTFIIVMIVLVNTGDPNPIDLSVQEEVKEGQTVSASCSVSHSCPTYPPAFHWSHFGEQRFQAQELADGQWKATSTLTFHPNHTDHNEPLQCRVTYHGGKHQETSQALKVKCKCSSTFGVSSLFPNKKVLIIHLHSHINNTLLMIKEDV</sequence>
<evidence type="ECO:0000259" key="7">
    <source>
        <dbReference type="PROSITE" id="PS50835"/>
    </source>
</evidence>
<evidence type="ECO:0000256" key="2">
    <source>
        <dbReference type="ARBA" id="ARBA00022692"/>
    </source>
</evidence>
<organism evidence="8 9">
    <name type="scientific">Amphilophus citrinellus</name>
    <name type="common">Midas cichlid</name>
    <name type="synonym">Cichlasoma citrinellum</name>
    <dbReference type="NCBI Taxonomy" id="61819"/>
    <lineage>
        <taxon>Eukaryota</taxon>
        <taxon>Metazoa</taxon>
        <taxon>Chordata</taxon>
        <taxon>Craniata</taxon>
        <taxon>Vertebrata</taxon>
        <taxon>Euteleostomi</taxon>
        <taxon>Actinopterygii</taxon>
        <taxon>Neopterygii</taxon>
        <taxon>Teleostei</taxon>
        <taxon>Neoteleostei</taxon>
        <taxon>Acanthomorphata</taxon>
        <taxon>Ovalentaria</taxon>
        <taxon>Cichlomorphae</taxon>
        <taxon>Cichliformes</taxon>
        <taxon>Cichlidae</taxon>
        <taxon>New World cichlids</taxon>
        <taxon>Cichlasomatinae</taxon>
        <taxon>Heroini</taxon>
        <taxon>Amphilophus</taxon>
    </lineage>
</organism>
<evidence type="ECO:0000313" key="8">
    <source>
        <dbReference type="Ensembl" id="ENSACIP00000028493.1"/>
    </source>
</evidence>
<feature type="domain" description="Ig-like" evidence="7">
    <location>
        <begin position="145"/>
        <end position="237"/>
    </location>
</feature>
<dbReference type="AlphaFoldDB" id="A0A3Q0T3D2"/>
<dbReference type="Gene3D" id="2.60.40.10">
    <property type="entry name" value="Immunoglobulins"/>
    <property type="match status" value="2"/>
</dbReference>
<dbReference type="SMART" id="SM00409">
    <property type="entry name" value="IG"/>
    <property type="match status" value="2"/>
</dbReference>
<protein>
    <recommendedName>
        <fullName evidence="7">Ig-like domain-containing protein</fullName>
    </recommendedName>
</protein>
<dbReference type="GeneTree" id="ENSGT01150000286924"/>
<dbReference type="OMA" id="HAENNTH"/>
<keyword evidence="3" id="KW-1133">Transmembrane helix</keyword>
<dbReference type="Pfam" id="PF07686">
    <property type="entry name" value="V-set"/>
    <property type="match status" value="1"/>
</dbReference>
<dbReference type="PROSITE" id="PS50835">
    <property type="entry name" value="IG_LIKE"/>
    <property type="match status" value="1"/>
</dbReference>
<dbReference type="InterPro" id="IPR003599">
    <property type="entry name" value="Ig_sub"/>
</dbReference>
<keyword evidence="6" id="KW-0732">Signal</keyword>
<dbReference type="InterPro" id="IPR036179">
    <property type="entry name" value="Ig-like_dom_sf"/>
</dbReference>
<evidence type="ECO:0000256" key="4">
    <source>
        <dbReference type="ARBA" id="ARBA00023136"/>
    </source>
</evidence>
<accession>A0A3Q0T3D2</accession>
<dbReference type="Pfam" id="PF08205">
    <property type="entry name" value="C2-set_2"/>
    <property type="match status" value="1"/>
</dbReference>
<dbReference type="Ensembl" id="ENSACIT00000029247.1">
    <property type="protein sequence ID" value="ENSACIP00000028493.1"/>
    <property type="gene ID" value="ENSACIG00000022062.1"/>
</dbReference>